<evidence type="ECO:0008006" key="4">
    <source>
        <dbReference type="Google" id="ProtNLM"/>
    </source>
</evidence>
<protein>
    <recommendedName>
        <fullName evidence="4">Lipocalin-like protein</fullName>
    </recommendedName>
</protein>
<feature type="chain" id="PRO_5046715965" description="Lipocalin-like protein" evidence="1">
    <location>
        <begin position="22"/>
        <end position="130"/>
    </location>
</feature>
<feature type="signal peptide" evidence="1">
    <location>
        <begin position="1"/>
        <end position="21"/>
    </location>
</feature>
<proteinExistence type="predicted"/>
<accession>A0ABW5XKU1</accession>
<sequence length="130" mass="14547">MKNLLLLVLASLVLASCGASITPETLHGKWKYTRVRNPKASPPDSVSSVTLGIEKPYIEFTNKDSLIIHWDGRVLSHGTYKLEGRNIIYKEVLADNSTREFPFYIENVDGKQMMFTTKGEDGSEVTAVKQ</sequence>
<comment type="caution">
    <text evidence="2">The sequence shown here is derived from an EMBL/GenBank/DDBJ whole genome shotgun (WGS) entry which is preliminary data.</text>
</comment>
<evidence type="ECO:0000313" key="3">
    <source>
        <dbReference type="Proteomes" id="UP001597601"/>
    </source>
</evidence>
<dbReference type="EMBL" id="JBHUON010000005">
    <property type="protein sequence ID" value="MFD2864215.1"/>
    <property type="molecule type" value="Genomic_DNA"/>
</dbReference>
<dbReference type="PROSITE" id="PS51257">
    <property type="entry name" value="PROKAR_LIPOPROTEIN"/>
    <property type="match status" value="1"/>
</dbReference>
<gene>
    <name evidence="2" type="ORF">ACFSYC_05895</name>
</gene>
<dbReference type="RefSeq" id="WP_377124518.1">
    <property type="nucleotide sequence ID" value="NZ_JBHUHN010000001.1"/>
</dbReference>
<keyword evidence="3" id="KW-1185">Reference proteome</keyword>
<evidence type="ECO:0000313" key="2">
    <source>
        <dbReference type="EMBL" id="MFD2864215.1"/>
    </source>
</evidence>
<reference evidence="3" key="1">
    <citation type="journal article" date="2019" name="Int. J. Syst. Evol. Microbiol.">
        <title>The Global Catalogue of Microorganisms (GCM) 10K type strain sequencing project: providing services to taxonomists for standard genome sequencing and annotation.</title>
        <authorList>
            <consortium name="The Broad Institute Genomics Platform"/>
            <consortium name="The Broad Institute Genome Sequencing Center for Infectious Disease"/>
            <person name="Wu L."/>
            <person name="Ma J."/>
        </authorList>
    </citation>
    <scope>NUCLEOTIDE SEQUENCE [LARGE SCALE GENOMIC DNA]</scope>
    <source>
        <strain evidence="3">KCTC 52232</strain>
    </source>
</reference>
<evidence type="ECO:0000256" key="1">
    <source>
        <dbReference type="SAM" id="SignalP"/>
    </source>
</evidence>
<organism evidence="2 3">
    <name type="scientific">Mucilaginibacter antarcticus</name>
    <dbReference type="NCBI Taxonomy" id="1855725"/>
    <lineage>
        <taxon>Bacteria</taxon>
        <taxon>Pseudomonadati</taxon>
        <taxon>Bacteroidota</taxon>
        <taxon>Sphingobacteriia</taxon>
        <taxon>Sphingobacteriales</taxon>
        <taxon>Sphingobacteriaceae</taxon>
        <taxon>Mucilaginibacter</taxon>
    </lineage>
</organism>
<dbReference type="Proteomes" id="UP001597601">
    <property type="component" value="Unassembled WGS sequence"/>
</dbReference>
<name>A0ABW5XKU1_9SPHI</name>
<keyword evidence="1" id="KW-0732">Signal</keyword>